<evidence type="ECO:0000256" key="1">
    <source>
        <dbReference type="SAM" id="MobiDB-lite"/>
    </source>
</evidence>
<dbReference type="Gene3D" id="3.90.226.10">
    <property type="entry name" value="2-enoyl-CoA Hydratase, Chain A, domain 1"/>
    <property type="match status" value="1"/>
</dbReference>
<dbReference type="InterPro" id="IPR052766">
    <property type="entry name" value="S41A_metabolite_peptidase"/>
</dbReference>
<keyword evidence="4" id="KW-1185">Reference proteome</keyword>
<feature type="signal peptide" evidence="2">
    <location>
        <begin position="1"/>
        <end position="20"/>
    </location>
</feature>
<evidence type="ECO:0008006" key="5">
    <source>
        <dbReference type="Google" id="ProtNLM"/>
    </source>
</evidence>
<feature type="compositionally biased region" description="Pro residues" evidence="1">
    <location>
        <begin position="285"/>
        <end position="317"/>
    </location>
</feature>
<dbReference type="PANTHER" id="PTHR37049">
    <property type="entry name" value="PEPTIDASE S41 FAMILY PROTEIN"/>
    <property type="match status" value="1"/>
</dbReference>
<dbReference type="Proteomes" id="UP000807716">
    <property type="component" value="Unassembled WGS sequence"/>
</dbReference>
<dbReference type="SUPFAM" id="SSF52096">
    <property type="entry name" value="ClpP/crotonase"/>
    <property type="match status" value="1"/>
</dbReference>
<protein>
    <recommendedName>
        <fullName evidence="5">Tail specific protease domain-containing protein</fullName>
    </recommendedName>
</protein>
<evidence type="ECO:0000313" key="4">
    <source>
        <dbReference type="Proteomes" id="UP000807716"/>
    </source>
</evidence>
<organism evidence="3 4">
    <name type="scientific">Actinomortierella ambigua</name>
    <dbReference type="NCBI Taxonomy" id="1343610"/>
    <lineage>
        <taxon>Eukaryota</taxon>
        <taxon>Fungi</taxon>
        <taxon>Fungi incertae sedis</taxon>
        <taxon>Mucoromycota</taxon>
        <taxon>Mortierellomycotina</taxon>
        <taxon>Mortierellomycetes</taxon>
        <taxon>Mortierellales</taxon>
        <taxon>Mortierellaceae</taxon>
        <taxon>Actinomortierella</taxon>
    </lineage>
</organism>
<comment type="caution">
    <text evidence="3">The sequence shown here is derived from an EMBL/GenBank/DDBJ whole genome shotgun (WGS) entry which is preliminary data.</text>
</comment>
<reference evidence="3" key="1">
    <citation type="journal article" date="2020" name="Fungal Divers.">
        <title>Resolving the Mortierellaceae phylogeny through synthesis of multi-gene phylogenetics and phylogenomics.</title>
        <authorList>
            <person name="Vandepol N."/>
            <person name="Liber J."/>
            <person name="Desiro A."/>
            <person name="Na H."/>
            <person name="Kennedy M."/>
            <person name="Barry K."/>
            <person name="Grigoriev I.V."/>
            <person name="Miller A.N."/>
            <person name="O'Donnell K."/>
            <person name="Stajich J.E."/>
            <person name="Bonito G."/>
        </authorList>
    </citation>
    <scope>NUCLEOTIDE SEQUENCE</scope>
    <source>
        <strain evidence="3">BC1065</strain>
    </source>
</reference>
<sequence length="681" mass="75453">MIFVLKSALVAGALVAAALAAPLPTGTHKSQDPCAILSALDDERITYAHVKACYDHIPYNVENNARIMKSLPFFYEQFWAYKGAALVPNLGAPFDTQPVDIFADFKAIESATFASDHAFHDALRLSINKLQDAHSTYMSTQIVLQPITLYAPVVNGVQSIRVLYDDTNSNMEECQVNTIDGQDSLTYIQDWAVAEAGYSKDPGVRLNYALGGIIYMAEGEFGPMYGAFGRRTVLPASPIVNYTIICETDQGTNTYQLSAPWLPARTTLWKPFEDSISFYENCLPTPEPQPAGEPEPQPTGDPEPQPTGDPEPQPTGDPEPTNGESDEASLERKREKELTHMHRELPHKFEQYMRQLAAEPAAPEVRRPSMQNAVVVATTAHTAMYQLRSQPDIGVVVVPSMLVEDEEYPSILKGLQALAHRNVTKIILELSNNGGGYVDFSGALTSWFFPNAKNEDLSNPGDFRVTKELQRISQLLTTHNVSGTIFSPMDFVDPTTDQAFTTNFFMSPIQITRGGLQDTFTQKIENKVKLMHNIPSFPWSNNPESIKILTDGQCGSSCTLSASVMIHRYGVDSYATGGYHGKTISAYSFAGGTIQNWQDVYEFYYNKLELGVEVPEFSAPPLNGTYNVATYEVYIGNDPLPLDYSPERFPAKYQISYTSEIIRHPDRLWGVLASHAWPTSA</sequence>
<dbReference type="AlphaFoldDB" id="A0A9P6PZP7"/>
<proteinExistence type="predicted"/>
<evidence type="ECO:0000256" key="2">
    <source>
        <dbReference type="SAM" id="SignalP"/>
    </source>
</evidence>
<feature type="chain" id="PRO_5040151721" description="Tail specific protease domain-containing protein" evidence="2">
    <location>
        <begin position="21"/>
        <end position="681"/>
    </location>
</feature>
<evidence type="ECO:0000313" key="3">
    <source>
        <dbReference type="EMBL" id="KAG0256537.1"/>
    </source>
</evidence>
<feature type="region of interest" description="Disordered" evidence="1">
    <location>
        <begin position="279"/>
        <end position="335"/>
    </location>
</feature>
<keyword evidence="2" id="KW-0732">Signal</keyword>
<accession>A0A9P6PZP7</accession>
<dbReference type="InterPro" id="IPR029045">
    <property type="entry name" value="ClpP/crotonase-like_dom_sf"/>
</dbReference>
<dbReference type="OrthoDB" id="27214at2759"/>
<dbReference type="EMBL" id="JAAAJB010000406">
    <property type="protein sequence ID" value="KAG0256537.1"/>
    <property type="molecule type" value="Genomic_DNA"/>
</dbReference>
<dbReference type="PANTHER" id="PTHR37049:SF4">
    <property type="entry name" value="RHODANESE DOMAIN-CONTAINING PROTEIN"/>
    <property type="match status" value="1"/>
</dbReference>
<gene>
    <name evidence="3" type="ORF">DFQ27_005678</name>
</gene>
<name>A0A9P6PZP7_9FUNG</name>